<evidence type="ECO:0008006" key="3">
    <source>
        <dbReference type="Google" id="ProtNLM"/>
    </source>
</evidence>
<name>A0ABQ9IFP4_9NEOP</name>
<dbReference type="PANTHER" id="PTHR45749:SF14">
    <property type="entry name" value="TTF-TYPE DOMAIN-CONTAINING PROTEIN"/>
    <property type="match status" value="1"/>
</dbReference>
<evidence type="ECO:0000313" key="2">
    <source>
        <dbReference type="Proteomes" id="UP001159363"/>
    </source>
</evidence>
<dbReference type="EMBL" id="JARBHB010000001">
    <property type="protein sequence ID" value="KAJ8895481.1"/>
    <property type="molecule type" value="Genomic_DNA"/>
</dbReference>
<evidence type="ECO:0000313" key="1">
    <source>
        <dbReference type="EMBL" id="KAJ8895481.1"/>
    </source>
</evidence>
<comment type="caution">
    <text evidence="1">The sequence shown here is derived from an EMBL/GenBank/DDBJ whole genome shotgun (WGS) entry which is preliminary data.</text>
</comment>
<gene>
    <name evidence="1" type="ORF">PR048_000814</name>
</gene>
<protein>
    <recommendedName>
        <fullName evidence="3">DUF4371 domain-containing protein</fullName>
    </recommendedName>
</protein>
<organism evidence="1 2">
    <name type="scientific">Dryococelus australis</name>
    <dbReference type="NCBI Taxonomy" id="614101"/>
    <lineage>
        <taxon>Eukaryota</taxon>
        <taxon>Metazoa</taxon>
        <taxon>Ecdysozoa</taxon>
        <taxon>Arthropoda</taxon>
        <taxon>Hexapoda</taxon>
        <taxon>Insecta</taxon>
        <taxon>Pterygota</taxon>
        <taxon>Neoptera</taxon>
        <taxon>Polyneoptera</taxon>
        <taxon>Phasmatodea</taxon>
        <taxon>Verophasmatodea</taxon>
        <taxon>Anareolatae</taxon>
        <taxon>Phasmatidae</taxon>
        <taxon>Eurycanthinae</taxon>
        <taxon>Dryococelus</taxon>
    </lineage>
</organism>
<accession>A0ABQ9IFP4</accession>
<dbReference type="Proteomes" id="UP001159363">
    <property type="component" value="Chromosome 1"/>
</dbReference>
<reference evidence="1 2" key="1">
    <citation type="submission" date="2023-02" db="EMBL/GenBank/DDBJ databases">
        <title>LHISI_Scaffold_Assembly.</title>
        <authorList>
            <person name="Stuart O.P."/>
            <person name="Cleave R."/>
            <person name="Magrath M.J.L."/>
            <person name="Mikheyev A.S."/>
        </authorList>
    </citation>
    <scope>NUCLEOTIDE SEQUENCE [LARGE SCALE GENOMIC DNA]</scope>
    <source>
        <strain evidence="1">Daus_M_001</strain>
        <tissue evidence="1">Leg muscle</tissue>
    </source>
</reference>
<dbReference type="PANTHER" id="PTHR45749">
    <property type="match status" value="1"/>
</dbReference>
<sequence>MPVNAQLEIGVSKEQRNACKCLVTIISSLRYLMRTGNSVRSHDHSEGNLMEFLEERYLDVPVLNQWLKRRGKYLSSDIQNELIEIMTHNVLREIVKEVKTSYFGVIADSTTDVHGMEQFSLCLRFVHPGSLEVDEVFVGLYNSVESRGKLWLLLYKMHCAEKGVQKVLIDKQAKSLCVHCANHAADLALQEVARKMGLVKDSSNVILDSSKIRNIYADIVLQPCNDSEEVVLGPYHQLIPLCPTRWCERVKRYKQQYLNVQKTLQAILNDPGAIPPEKKATISGHIGELNTFGSLFYLVVQQQAARLLISRIATLRSDEEFDRLFDEVFVAADRLTLDHPIEYKNSKPP</sequence>
<keyword evidence="2" id="KW-1185">Reference proteome</keyword>
<proteinExistence type="predicted"/>